<evidence type="ECO:0000313" key="2">
    <source>
        <dbReference type="Proteomes" id="UP001603978"/>
    </source>
</evidence>
<dbReference type="RefSeq" id="WP_393176497.1">
    <property type="nucleotide sequence ID" value="NZ_JBICRM010000052.1"/>
</dbReference>
<dbReference type="Proteomes" id="UP001603978">
    <property type="component" value="Unassembled WGS sequence"/>
</dbReference>
<accession>A0ABW7AT29</accession>
<protein>
    <submittedName>
        <fullName evidence="1">Uncharacterized protein</fullName>
    </submittedName>
</protein>
<comment type="caution">
    <text evidence="1">The sequence shown here is derived from an EMBL/GenBank/DDBJ whole genome shotgun (WGS) entry which is preliminary data.</text>
</comment>
<gene>
    <name evidence="1" type="ORF">ACFLIM_46195</name>
</gene>
<keyword evidence="2" id="KW-1185">Reference proteome</keyword>
<sequence length="47" mass="4778">MRTWQIGTFGPSVVLGVATATGALDDAGLAITHPGLLDERFLPGSAP</sequence>
<reference evidence="1 2" key="1">
    <citation type="submission" date="2024-10" db="EMBL/GenBank/DDBJ databases">
        <authorList>
            <person name="Topkara A.R."/>
            <person name="Saygin H."/>
        </authorList>
    </citation>
    <scope>NUCLEOTIDE SEQUENCE [LARGE SCALE GENOMIC DNA]</scope>
    <source>
        <strain evidence="1 2">M3C6</strain>
    </source>
</reference>
<name>A0ABW7AT29_9ACTN</name>
<dbReference type="EMBL" id="JBICRM010000052">
    <property type="protein sequence ID" value="MFG1710582.1"/>
    <property type="molecule type" value="Genomic_DNA"/>
</dbReference>
<proteinExistence type="predicted"/>
<evidence type="ECO:0000313" key="1">
    <source>
        <dbReference type="EMBL" id="MFG1710582.1"/>
    </source>
</evidence>
<organism evidence="1 2">
    <name type="scientific">Nonomuraea marmarensis</name>
    <dbReference type="NCBI Taxonomy" id="3351344"/>
    <lineage>
        <taxon>Bacteria</taxon>
        <taxon>Bacillati</taxon>
        <taxon>Actinomycetota</taxon>
        <taxon>Actinomycetes</taxon>
        <taxon>Streptosporangiales</taxon>
        <taxon>Streptosporangiaceae</taxon>
        <taxon>Nonomuraea</taxon>
    </lineage>
</organism>